<feature type="transmembrane region" description="Helical" evidence="1">
    <location>
        <begin position="20"/>
        <end position="36"/>
    </location>
</feature>
<evidence type="ECO:0000313" key="2">
    <source>
        <dbReference type="EMBL" id="VAW50293.1"/>
    </source>
</evidence>
<evidence type="ECO:0000256" key="1">
    <source>
        <dbReference type="SAM" id="Phobius"/>
    </source>
</evidence>
<gene>
    <name evidence="2" type="ORF">MNBD_GAMMA06-651</name>
</gene>
<evidence type="ECO:0008006" key="3">
    <source>
        <dbReference type="Google" id="ProtNLM"/>
    </source>
</evidence>
<keyword evidence="1" id="KW-1133">Transmembrane helix</keyword>
<dbReference type="EMBL" id="UOFD01000010">
    <property type="protein sequence ID" value="VAW50293.1"/>
    <property type="molecule type" value="Genomic_DNA"/>
</dbReference>
<proteinExistence type="predicted"/>
<protein>
    <recommendedName>
        <fullName evidence="3">PepSY domain-containing protein</fullName>
    </recommendedName>
</protein>
<reference evidence="2" key="1">
    <citation type="submission" date="2018-06" db="EMBL/GenBank/DDBJ databases">
        <authorList>
            <person name="Zhirakovskaya E."/>
        </authorList>
    </citation>
    <scope>NUCLEOTIDE SEQUENCE</scope>
</reference>
<accession>A0A3B0WD69</accession>
<sequence length="259" mass="30165">MTNRKPKKFTAFLWHRRVGLFALVLVIILAITGIMLNHTEQFELDETYVNNSWLLNWYGIEPEDEPISFRVGEHIISSWHDQLFFDDVAITSLEQNIHGAIAGEQFIVVALDNVLILLTPDGELVEHVSTSISFSDIQRLGMKYKRPVIETSEPLYYMADEHILDWDVIANEDIKWTEEYPLTKNEKEKLLIAYRGNGLKLERVILDLHSGRIFGSYGVYLMDAAAIALLWLSLSGLWVWSSRRNKMRKKKHFQKHHRK</sequence>
<dbReference type="AlphaFoldDB" id="A0A3B0WD69"/>
<dbReference type="PANTHER" id="PTHR40115:SF1">
    <property type="entry name" value="INNER MEMBRANE PROTEIN WITH PEPSY TM HELIX"/>
    <property type="match status" value="1"/>
</dbReference>
<dbReference type="Pfam" id="PF03929">
    <property type="entry name" value="PepSY_TM"/>
    <property type="match status" value="1"/>
</dbReference>
<organism evidence="2">
    <name type="scientific">hydrothermal vent metagenome</name>
    <dbReference type="NCBI Taxonomy" id="652676"/>
    <lineage>
        <taxon>unclassified sequences</taxon>
        <taxon>metagenomes</taxon>
        <taxon>ecological metagenomes</taxon>
    </lineage>
</organism>
<keyword evidence="1" id="KW-0812">Transmembrane</keyword>
<dbReference type="InterPro" id="IPR005625">
    <property type="entry name" value="PepSY-ass_TM"/>
</dbReference>
<feature type="transmembrane region" description="Helical" evidence="1">
    <location>
        <begin position="217"/>
        <end position="240"/>
    </location>
</feature>
<name>A0A3B0WD69_9ZZZZ</name>
<dbReference type="InterPro" id="IPR032307">
    <property type="entry name" value="PepSY_TM-like_2"/>
</dbReference>
<keyword evidence="1" id="KW-0472">Membrane</keyword>
<dbReference type="PANTHER" id="PTHR40115">
    <property type="entry name" value="INNER MEMBRANE PROTEIN WITH PEPSY TM HELIX"/>
    <property type="match status" value="1"/>
</dbReference>